<organism evidence="6 7">
    <name type="scientific">Streptoalloteichus tenebrarius (strain ATCC 17920 / DSM 40477 / JCM 4838 / CBS 697.72 / NBRC 16177 / NCIMB 11028 / NRRL B-12390 / A12253. 1 / ISP 5477)</name>
    <name type="common">Streptomyces tenebrarius</name>
    <dbReference type="NCBI Taxonomy" id="1933"/>
    <lineage>
        <taxon>Bacteria</taxon>
        <taxon>Bacillati</taxon>
        <taxon>Actinomycetota</taxon>
        <taxon>Actinomycetes</taxon>
        <taxon>Pseudonocardiales</taxon>
        <taxon>Pseudonocardiaceae</taxon>
        <taxon>Streptoalloteichus</taxon>
    </lineage>
</organism>
<dbReference type="InterPro" id="IPR020550">
    <property type="entry name" value="Inositol_monophosphatase_CS"/>
</dbReference>
<reference evidence="6 7" key="1">
    <citation type="submission" date="2022-06" db="EMBL/GenBank/DDBJ databases">
        <title>Genomic Encyclopedia of Archaeal and Bacterial Type Strains, Phase II (KMG-II): from individual species to whole genera.</title>
        <authorList>
            <person name="Goeker M."/>
        </authorList>
    </citation>
    <scope>NUCLEOTIDE SEQUENCE [LARGE SCALE GENOMIC DNA]</scope>
    <source>
        <strain evidence="6 7">DSM 40477</strain>
    </source>
</reference>
<evidence type="ECO:0000256" key="5">
    <source>
        <dbReference type="RuleBase" id="RU364068"/>
    </source>
</evidence>
<dbReference type="CDD" id="cd01639">
    <property type="entry name" value="IMPase"/>
    <property type="match status" value="1"/>
</dbReference>
<dbReference type="InterPro" id="IPR033942">
    <property type="entry name" value="IMPase"/>
</dbReference>
<dbReference type="Gene3D" id="3.30.540.10">
    <property type="entry name" value="Fructose-1,6-Bisphosphatase, subunit A, domain 1"/>
    <property type="match status" value="1"/>
</dbReference>
<comment type="similarity">
    <text evidence="5">Belongs to the inositol monophosphatase superfamily.</text>
</comment>
<comment type="catalytic activity">
    <reaction evidence="1 5">
        <text>a myo-inositol phosphate + H2O = myo-inositol + phosphate</text>
        <dbReference type="Rhea" id="RHEA:24056"/>
        <dbReference type="ChEBI" id="CHEBI:15377"/>
        <dbReference type="ChEBI" id="CHEBI:17268"/>
        <dbReference type="ChEBI" id="CHEBI:43474"/>
        <dbReference type="ChEBI" id="CHEBI:84139"/>
        <dbReference type="EC" id="3.1.3.25"/>
    </reaction>
</comment>
<evidence type="ECO:0000256" key="4">
    <source>
        <dbReference type="ARBA" id="ARBA00022842"/>
    </source>
</evidence>
<name>A0ABT1HR23_STRSD</name>
<evidence type="ECO:0000313" key="7">
    <source>
        <dbReference type="Proteomes" id="UP001205311"/>
    </source>
</evidence>
<dbReference type="SUPFAM" id="SSF56655">
    <property type="entry name" value="Carbohydrate phosphatase"/>
    <property type="match status" value="1"/>
</dbReference>
<dbReference type="Gene3D" id="3.40.190.80">
    <property type="match status" value="1"/>
</dbReference>
<accession>A0ABT1HR23</accession>
<keyword evidence="7" id="KW-1185">Reference proteome</keyword>
<dbReference type="PRINTS" id="PR00377">
    <property type="entry name" value="IMPHPHTASES"/>
</dbReference>
<comment type="cofactor">
    <cofactor evidence="2 5">
        <name>Mg(2+)</name>
        <dbReference type="ChEBI" id="CHEBI:18420"/>
    </cofactor>
</comment>
<evidence type="ECO:0000256" key="1">
    <source>
        <dbReference type="ARBA" id="ARBA00001033"/>
    </source>
</evidence>
<gene>
    <name evidence="6" type="ORF">LX15_001640</name>
</gene>
<evidence type="ECO:0000256" key="3">
    <source>
        <dbReference type="ARBA" id="ARBA00022723"/>
    </source>
</evidence>
<dbReference type="PROSITE" id="PS00630">
    <property type="entry name" value="IMP_2"/>
    <property type="match status" value="1"/>
</dbReference>
<dbReference type="EC" id="3.1.3.25" evidence="5"/>
<dbReference type="PANTHER" id="PTHR20854:SF4">
    <property type="entry name" value="INOSITOL-1-MONOPHOSPHATASE-RELATED"/>
    <property type="match status" value="1"/>
</dbReference>
<comment type="caution">
    <text evidence="6">The sequence shown here is derived from an EMBL/GenBank/DDBJ whole genome shotgun (WGS) entry which is preliminary data.</text>
</comment>
<evidence type="ECO:0000256" key="2">
    <source>
        <dbReference type="ARBA" id="ARBA00001946"/>
    </source>
</evidence>
<keyword evidence="3 5" id="KW-0479">Metal-binding</keyword>
<proteinExistence type="inferred from homology"/>
<evidence type="ECO:0000313" key="6">
    <source>
        <dbReference type="EMBL" id="MCP2257953.1"/>
    </source>
</evidence>
<dbReference type="InterPro" id="IPR000760">
    <property type="entry name" value="Inositol_monophosphatase-like"/>
</dbReference>
<dbReference type="Proteomes" id="UP001205311">
    <property type="component" value="Unassembled WGS sequence"/>
</dbReference>
<sequence>MRDMGFLVGVAQSAIQIGYKLVRESSSMEVYSKGDRDLVTEIDLEVERRVRGFLLESTPEIGFLGEEGGQSGAGTVENGFWVLDPLDGTANLVHGVPLVGISLALIQGGEALVSAIALPFLDLQYGAAKGLGSFVNGKRLNVSTTDSLPHAMVSIGDYAVGQDAAEKNRARLNLTARLAEQVERVRMFGSAAIDLAWLAHGRIDATVILSNKTWDTAAGVLIAREAGAVVVDRHGNPHNVGSTETIAANPALVDRILELVRVSTGSPN</sequence>
<dbReference type="EMBL" id="JAMTCP010000006">
    <property type="protein sequence ID" value="MCP2257953.1"/>
    <property type="molecule type" value="Genomic_DNA"/>
</dbReference>
<dbReference type="PANTHER" id="PTHR20854">
    <property type="entry name" value="INOSITOL MONOPHOSPHATASE"/>
    <property type="match status" value="1"/>
</dbReference>
<dbReference type="Pfam" id="PF00459">
    <property type="entry name" value="Inositol_P"/>
    <property type="match status" value="1"/>
</dbReference>
<protein>
    <recommendedName>
        <fullName evidence="5">Inositol-1-monophosphatase</fullName>
        <ecNumber evidence="5">3.1.3.25</ecNumber>
    </recommendedName>
</protein>
<keyword evidence="4 5" id="KW-0460">Magnesium</keyword>
<keyword evidence="5" id="KW-0378">Hydrolase</keyword>